<reference evidence="2 3" key="1">
    <citation type="submission" date="2020-09" db="EMBL/GenBank/DDBJ databases">
        <title>Echinicola sp. CAU 1574 isolated from sand of Sido Beach.</title>
        <authorList>
            <person name="Kim W."/>
        </authorList>
    </citation>
    <scope>NUCLEOTIDE SEQUENCE [LARGE SCALE GENOMIC DNA]</scope>
    <source>
        <strain evidence="2 3">CAU 1574</strain>
    </source>
</reference>
<comment type="caution">
    <text evidence="2">The sequence shown here is derived from an EMBL/GenBank/DDBJ whole genome shotgun (WGS) entry which is preliminary data.</text>
</comment>
<dbReference type="PANTHER" id="PTHR34406">
    <property type="entry name" value="PROTEIN YCEI"/>
    <property type="match status" value="1"/>
</dbReference>
<dbReference type="Pfam" id="PF04264">
    <property type="entry name" value="YceI"/>
    <property type="match status" value="1"/>
</dbReference>
<name>A0ABR9AEN6_9BACT</name>
<feature type="domain" description="Lipid/polyisoprenoid-binding YceI-like" evidence="1">
    <location>
        <begin position="39"/>
        <end position="194"/>
    </location>
</feature>
<gene>
    <name evidence="2" type="ORF">IFO69_00095</name>
</gene>
<evidence type="ECO:0000313" key="3">
    <source>
        <dbReference type="Proteomes" id="UP000647133"/>
    </source>
</evidence>
<evidence type="ECO:0000259" key="1">
    <source>
        <dbReference type="SMART" id="SM00867"/>
    </source>
</evidence>
<sequence>MIFSVGYQPVLKITKQNVMKGLIMTLLLWTMTLPTVGQSYRTAVCELSFFSNAPLEDIKANNKEAIGVFNAATGDIALVVQIRGFQFAKSLMQEHFNENFMESEEFPRATFEGKVKKFDMEKSGSQNVDVSGDMTIHGVKKPMDISGRFEVRNGIVFMDAVFPIRLEDHDIEIPQILFKKIAEEVEVTVHFELKKD</sequence>
<dbReference type="InterPro" id="IPR007372">
    <property type="entry name" value="Lipid/polyisoprenoid-bd_YceI"/>
</dbReference>
<evidence type="ECO:0000313" key="2">
    <source>
        <dbReference type="EMBL" id="MBD8487133.1"/>
    </source>
</evidence>
<accession>A0ABR9AEN6</accession>
<dbReference type="SUPFAM" id="SSF101874">
    <property type="entry name" value="YceI-like"/>
    <property type="match status" value="1"/>
</dbReference>
<organism evidence="2 3">
    <name type="scientific">Echinicola arenosa</name>
    <dbReference type="NCBI Taxonomy" id="2774144"/>
    <lineage>
        <taxon>Bacteria</taxon>
        <taxon>Pseudomonadati</taxon>
        <taxon>Bacteroidota</taxon>
        <taxon>Cytophagia</taxon>
        <taxon>Cytophagales</taxon>
        <taxon>Cyclobacteriaceae</taxon>
        <taxon>Echinicola</taxon>
    </lineage>
</organism>
<dbReference type="Gene3D" id="2.40.128.110">
    <property type="entry name" value="Lipid/polyisoprenoid-binding, YceI-like"/>
    <property type="match status" value="1"/>
</dbReference>
<keyword evidence="3" id="KW-1185">Reference proteome</keyword>
<dbReference type="PANTHER" id="PTHR34406:SF1">
    <property type="entry name" value="PROTEIN YCEI"/>
    <property type="match status" value="1"/>
</dbReference>
<dbReference type="SMART" id="SM00867">
    <property type="entry name" value="YceI"/>
    <property type="match status" value="1"/>
</dbReference>
<dbReference type="Proteomes" id="UP000647133">
    <property type="component" value="Unassembled WGS sequence"/>
</dbReference>
<protein>
    <submittedName>
        <fullName evidence="2">YceI family protein</fullName>
    </submittedName>
</protein>
<dbReference type="InterPro" id="IPR036761">
    <property type="entry name" value="TTHA0802/YceI-like_sf"/>
</dbReference>
<proteinExistence type="predicted"/>
<dbReference type="EMBL" id="JACYTQ010000001">
    <property type="protein sequence ID" value="MBD8487133.1"/>
    <property type="molecule type" value="Genomic_DNA"/>
</dbReference>